<evidence type="ECO:0000259" key="6">
    <source>
        <dbReference type="PROSITE" id="PS50110"/>
    </source>
</evidence>
<dbReference type="InterPro" id="IPR001789">
    <property type="entry name" value="Sig_transdc_resp-reg_receiver"/>
</dbReference>
<evidence type="ECO:0000259" key="5">
    <source>
        <dbReference type="PROSITE" id="PS50109"/>
    </source>
</evidence>
<gene>
    <name evidence="7" type="ORF">SM757_24675</name>
</gene>
<feature type="domain" description="Response regulatory" evidence="6">
    <location>
        <begin position="437"/>
        <end position="549"/>
    </location>
</feature>
<dbReference type="SMART" id="SM00387">
    <property type="entry name" value="HATPase_c"/>
    <property type="match status" value="1"/>
</dbReference>
<dbReference type="PANTHER" id="PTHR43547:SF2">
    <property type="entry name" value="HYBRID SIGNAL TRANSDUCTION HISTIDINE KINASE C"/>
    <property type="match status" value="1"/>
</dbReference>
<evidence type="ECO:0000256" key="2">
    <source>
        <dbReference type="ARBA" id="ARBA00012438"/>
    </source>
</evidence>
<feature type="domain" description="Response regulatory" evidence="6">
    <location>
        <begin position="18"/>
        <end position="133"/>
    </location>
</feature>
<dbReference type="Gene3D" id="3.40.50.2300">
    <property type="match status" value="2"/>
</dbReference>
<dbReference type="Pfam" id="PF02518">
    <property type="entry name" value="HATPase_c"/>
    <property type="match status" value="1"/>
</dbReference>
<dbReference type="InterPro" id="IPR003594">
    <property type="entry name" value="HATPase_dom"/>
</dbReference>
<dbReference type="EC" id="2.7.13.3" evidence="2"/>
<evidence type="ECO:0000313" key="7">
    <source>
        <dbReference type="EMBL" id="MDZ5459779.1"/>
    </source>
</evidence>
<proteinExistence type="predicted"/>
<dbReference type="SUPFAM" id="SSF47384">
    <property type="entry name" value="Homodimeric domain of signal transducing histidine kinase"/>
    <property type="match status" value="1"/>
</dbReference>
<reference evidence="7 8" key="1">
    <citation type="submission" date="2023-11" db="EMBL/GenBank/DDBJ databases">
        <title>Draft genome of Azohydromonas lata strain H1 (DSM1123), a polyhydroxyalkanoate producer.</title>
        <authorList>
            <person name="Traversa D."/>
            <person name="D'Addabbo P."/>
            <person name="Pazzani C."/>
            <person name="Manzari C."/>
            <person name="Chiara M."/>
            <person name="Scrascia M."/>
        </authorList>
    </citation>
    <scope>NUCLEOTIDE SEQUENCE [LARGE SCALE GENOMIC DNA]</scope>
    <source>
        <strain evidence="7 8">H1</strain>
    </source>
</reference>
<dbReference type="Pfam" id="PF00072">
    <property type="entry name" value="Response_reg"/>
    <property type="match status" value="2"/>
</dbReference>
<feature type="modified residue" description="4-aspartylphosphate" evidence="4">
    <location>
        <position position="486"/>
    </location>
</feature>
<dbReference type="Pfam" id="PF00512">
    <property type="entry name" value="HisKA"/>
    <property type="match status" value="1"/>
</dbReference>
<dbReference type="InterPro" id="IPR036890">
    <property type="entry name" value="HATPase_C_sf"/>
</dbReference>
<dbReference type="PROSITE" id="PS50109">
    <property type="entry name" value="HIS_KIN"/>
    <property type="match status" value="1"/>
</dbReference>
<dbReference type="InterPro" id="IPR003661">
    <property type="entry name" value="HisK_dim/P_dom"/>
</dbReference>
<dbReference type="PROSITE" id="PS50110">
    <property type="entry name" value="RESPONSE_REGULATORY"/>
    <property type="match status" value="2"/>
</dbReference>
<evidence type="ECO:0000256" key="4">
    <source>
        <dbReference type="PROSITE-ProRule" id="PRU00169"/>
    </source>
</evidence>
<dbReference type="SMART" id="SM00388">
    <property type="entry name" value="HisKA"/>
    <property type="match status" value="1"/>
</dbReference>
<organism evidence="7 8">
    <name type="scientific">Azohydromonas lata</name>
    <dbReference type="NCBI Taxonomy" id="45677"/>
    <lineage>
        <taxon>Bacteria</taxon>
        <taxon>Pseudomonadati</taxon>
        <taxon>Pseudomonadota</taxon>
        <taxon>Betaproteobacteria</taxon>
        <taxon>Burkholderiales</taxon>
        <taxon>Sphaerotilaceae</taxon>
        <taxon>Azohydromonas</taxon>
    </lineage>
</organism>
<dbReference type="InterPro" id="IPR005467">
    <property type="entry name" value="His_kinase_dom"/>
</dbReference>
<dbReference type="RefSeq" id="WP_066333172.1">
    <property type="nucleotide sequence ID" value="NZ_JAXOJX010000050.1"/>
</dbReference>
<dbReference type="InterPro" id="IPR004358">
    <property type="entry name" value="Sig_transdc_His_kin-like_C"/>
</dbReference>
<dbReference type="PRINTS" id="PR00344">
    <property type="entry name" value="BCTRLSENSOR"/>
</dbReference>
<evidence type="ECO:0000256" key="3">
    <source>
        <dbReference type="ARBA" id="ARBA00022553"/>
    </source>
</evidence>
<dbReference type="PANTHER" id="PTHR43547">
    <property type="entry name" value="TWO-COMPONENT HISTIDINE KINASE"/>
    <property type="match status" value="1"/>
</dbReference>
<sequence length="558" mass="59461">MTANSSPAASVGGNARATILNVDDTEAARYAKSRSLRHAGFDVADAVSGRDALAQMEARRPALVLLDVRLPDIDGIEVCRQIKQRWPTTMVLQTSATFTSAADRARGLEGGADSYLIQPIDPDELVAAVRALLRLHDAESSTRQLNETLERRIEERTRALHQANVRLLEQIAQRERAEAVLVQSQKMEAIGQLTGTMAHDFNNILASMVGYIHLVQRMAGDAKISALLDKALAAAERGKQLTLRLLAFSRSNDLVTGPTDVRTLLLGMRDWLRQAVESAIALDIAVQEGGELVAVTDANQLELALLNLVLNAKDAMPAGGSIHIDARARELGEADGDLPAGAYVVITVADTGVGMPAEVLAKAFDPFFTTKPVGRGTGLGLAQVANVARLSRGGARLASEPGQGTQVSLWLAAGSGAALGALAEREMPLNLAGRGERILVVDDEPDIRRTMAELLRGNGYEVLSAAEGGAALTAYADFNPQVVLLDLGLPGMSGIEVARRLRALQPELPIVFVSGHAERELLWTAVPGVRLLRKPFQSEGLYAEVRRCLDDSAGAAGD</sequence>
<dbReference type="SUPFAM" id="SSF52172">
    <property type="entry name" value="CheY-like"/>
    <property type="match status" value="2"/>
</dbReference>
<dbReference type="InterPro" id="IPR011006">
    <property type="entry name" value="CheY-like_superfamily"/>
</dbReference>
<name>A0ABU5ILQ9_9BURK</name>
<keyword evidence="3 4" id="KW-0597">Phosphoprotein</keyword>
<feature type="modified residue" description="4-aspartylphosphate" evidence="4">
    <location>
        <position position="67"/>
    </location>
</feature>
<dbReference type="SUPFAM" id="SSF55874">
    <property type="entry name" value="ATPase domain of HSP90 chaperone/DNA topoisomerase II/histidine kinase"/>
    <property type="match status" value="1"/>
</dbReference>
<dbReference type="SMART" id="SM00448">
    <property type="entry name" value="REC"/>
    <property type="match status" value="2"/>
</dbReference>
<dbReference type="InterPro" id="IPR036097">
    <property type="entry name" value="HisK_dim/P_sf"/>
</dbReference>
<dbReference type="Proteomes" id="UP001293718">
    <property type="component" value="Unassembled WGS sequence"/>
</dbReference>
<comment type="caution">
    <text evidence="7">The sequence shown here is derived from an EMBL/GenBank/DDBJ whole genome shotgun (WGS) entry which is preliminary data.</text>
</comment>
<dbReference type="EMBL" id="JAXOJX010000050">
    <property type="protein sequence ID" value="MDZ5459779.1"/>
    <property type="molecule type" value="Genomic_DNA"/>
</dbReference>
<dbReference type="Gene3D" id="3.30.565.10">
    <property type="entry name" value="Histidine kinase-like ATPase, C-terminal domain"/>
    <property type="match status" value="1"/>
</dbReference>
<evidence type="ECO:0000256" key="1">
    <source>
        <dbReference type="ARBA" id="ARBA00000085"/>
    </source>
</evidence>
<comment type="catalytic activity">
    <reaction evidence="1">
        <text>ATP + protein L-histidine = ADP + protein N-phospho-L-histidine.</text>
        <dbReference type="EC" id="2.7.13.3"/>
    </reaction>
</comment>
<keyword evidence="8" id="KW-1185">Reference proteome</keyword>
<dbReference type="CDD" id="cd00082">
    <property type="entry name" value="HisKA"/>
    <property type="match status" value="1"/>
</dbReference>
<accession>A0ABU5ILQ9</accession>
<feature type="domain" description="Histidine kinase" evidence="5">
    <location>
        <begin position="196"/>
        <end position="415"/>
    </location>
</feature>
<evidence type="ECO:0000313" key="8">
    <source>
        <dbReference type="Proteomes" id="UP001293718"/>
    </source>
</evidence>
<protein>
    <recommendedName>
        <fullName evidence="2">histidine kinase</fullName>
        <ecNumber evidence="2">2.7.13.3</ecNumber>
    </recommendedName>
</protein>
<dbReference type="Gene3D" id="1.10.287.130">
    <property type="match status" value="1"/>
</dbReference>